<keyword evidence="2" id="KW-0378">Hydrolase</keyword>
<dbReference type="Gene3D" id="3.40.50.1820">
    <property type="entry name" value="alpha/beta hydrolase"/>
    <property type="match status" value="1"/>
</dbReference>
<sequence length="693" mass="76246">MHPQSKQSNQPRSRAIDPALLDQITGDEALAWANAWSADTEASLTAPGNPLTEEAARLRGDIRAALDTDARIPYVLRRGDFLYNFWRDASRPRGVWRRTTFPEFLAPETEWEELVSVDTLARAEGEDWVWKGATVLPLTQDRALLRLSRGGADAVTIREFDLHTRAFVADGFRIDEAKTDVSWVDRDTLLVGTDLGEDSLTHSGYPAQVRRWHRGTLLAQAEEIFRGEASDVAVGASYDPTPGYERTVITRALDFYTSRTWVDGQELDLPLDCSAVPYKQWLFIIPRTDYQPASETIPVGALAVTDLERFLAGERDFRVLSGSGAVEDLSLTANYVFVTTLDNVSTRIERITLGTWELTDVPLPPASAAHIVATSPLDGDEVWLNTSSFTTPSTLSLLDATAPDHPNAAKHAPALFDLSDTAGLETRQHWATSADGTRIPYYITGDFSRGPRPTLVGGYGGFEVSLTPSFSNVRGIAWLSKGYFYVQPNLRGGGEFGPSWHSQAVKANRHKVWEDHRAVLEDIVARGYATPERIAIRGGSNGGLLTSGALTQYPDRFGAAVVQVPLTDMLRYHTLSAGASWMAEYGDPDDPAERAFIETWSPLHNVASAPAYPPALVTTSTRDDRVHPAHARTFALALWEAGQPVDYFENTAGGHAGAADNEQVARVEAMIYTWLYTQLERQIGDATTAERTQ</sequence>
<dbReference type="Pfam" id="PF00326">
    <property type="entry name" value="Peptidase_S9"/>
    <property type="match status" value="1"/>
</dbReference>
<dbReference type="InterPro" id="IPR051167">
    <property type="entry name" value="Prolyl_oligopep/macrocyclase"/>
</dbReference>
<organism evidence="6 7">
    <name type="scientific">Corynebacterium hadale</name>
    <dbReference type="NCBI Taxonomy" id="2026255"/>
    <lineage>
        <taxon>Bacteria</taxon>
        <taxon>Bacillati</taxon>
        <taxon>Actinomycetota</taxon>
        <taxon>Actinomycetes</taxon>
        <taxon>Mycobacteriales</taxon>
        <taxon>Corynebacteriaceae</taxon>
        <taxon>Corynebacterium</taxon>
    </lineage>
</organism>
<comment type="caution">
    <text evidence="6">The sequence shown here is derived from an EMBL/GenBank/DDBJ whole genome shotgun (WGS) entry which is preliminary data.</text>
</comment>
<dbReference type="Gene3D" id="2.130.10.120">
    <property type="entry name" value="Prolyl oligopeptidase, N-terminal domain"/>
    <property type="match status" value="1"/>
</dbReference>
<dbReference type="EMBL" id="NQMQ01000001">
    <property type="protein sequence ID" value="PAJ71247.1"/>
    <property type="molecule type" value="Genomic_DNA"/>
</dbReference>
<evidence type="ECO:0000256" key="3">
    <source>
        <dbReference type="ARBA" id="ARBA00022825"/>
    </source>
</evidence>
<accession>A0A269PG41</accession>
<evidence type="ECO:0000259" key="5">
    <source>
        <dbReference type="Pfam" id="PF02897"/>
    </source>
</evidence>
<evidence type="ECO:0000313" key="6">
    <source>
        <dbReference type="EMBL" id="PAJ71247.1"/>
    </source>
</evidence>
<reference evidence="6 7" key="1">
    <citation type="submission" date="2017-08" db="EMBL/GenBank/DDBJ databases">
        <authorList>
            <person name="de Groot N.N."/>
        </authorList>
    </citation>
    <scope>NUCLEOTIDE SEQUENCE [LARGE SCALE GENOMIC DNA]</scope>
    <source>
        <strain evidence="6 7">NBT06-6</strain>
    </source>
</reference>
<keyword evidence="1" id="KW-0645">Protease</keyword>
<dbReference type="AlphaFoldDB" id="A0A269PG41"/>
<dbReference type="GO" id="GO:0004252">
    <property type="term" value="F:serine-type endopeptidase activity"/>
    <property type="evidence" value="ECO:0007669"/>
    <property type="project" value="InterPro"/>
</dbReference>
<evidence type="ECO:0000256" key="2">
    <source>
        <dbReference type="ARBA" id="ARBA00022801"/>
    </source>
</evidence>
<dbReference type="PRINTS" id="PR00862">
    <property type="entry name" value="PROLIGOPTASE"/>
</dbReference>
<feature type="domain" description="Peptidase S9 prolyl oligopeptidase catalytic" evidence="4">
    <location>
        <begin position="475"/>
        <end position="679"/>
    </location>
</feature>
<dbReference type="RefSeq" id="WP_095275160.1">
    <property type="nucleotide sequence ID" value="NZ_CP047655.1"/>
</dbReference>
<evidence type="ECO:0000259" key="4">
    <source>
        <dbReference type="Pfam" id="PF00326"/>
    </source>
</evidence>
<dbReference type="GO" id="GO:0006508">
    <property type="term" value="P:proteolysis"/>
    <property type="evidence" value="ECO:0007669"/>
    <property type="project" value="UniProtKB-KW"/>
</dbReference>
<dbReference type="InterPro" id="IPR023302">
    <property type="entry name" value="Pept_S9A_N"/>
</dbReference>
<dbReference type="PANTHER" id="PTHR42881:SF13">
    <property type="entry name" value="PROLYL ENDOPEPTIDASE"/>
    <property type="match status" value="1"/>
</dbReference>
<proteinExistence type="predicted"/>
<keyword evidence="3" id="KW-0720">Serine protease</keyword>
<dbReference type="InterPro" id="IPR002470">
    <property type="entry name" value="Peptidase_S9A"/>
</dbReference>
<dbReference type="SUPFAM" id="SSF53474">
    <property type="entry name" value="alpha/beta-Hydrolases"/>
    <property type="match status" value="1"/>
</dbReference>
<dbReference type="PANTHER" id="PTHR42881">
    <property type="entry name" value="PROLYL ENDOPEPTIDASE"/>
    <property type="match status" value="1"/>
</dbReference>
<name>A0A269PG41_9CORY</name>
<gene>
    <name evidence="6" type="ORF">CIG21_00485</name>
</gene>
<dbReference type="InterPro" id="IPR001375">
    <property type="entry name" value="Peptidase_S9_cat"/>
</dbReference>
<protein>
    <submittedName>
        <fullName evidence="6">S9 family peptidase</fullName>
    </submittedName>
</protein>
<dbReference type="InterPro" id="IPR029058">
    <property type="entry name" value="AB_hydrolase_fold"/>
</dbReference>
<feature type="domain" description="Peptidase S9A N-terminal" evidence="5">
    <location>
        <begin position="61"/>
        <end position="235"/>
    </location>
</feature>
<dbReference type="GO" id="GO:0005829">
    <property type="term" value="C:cytosol"/>
    <property type="evidence" value="ECO:0007669"/>
    <property type="project" value="TreeGrafter"/>
</dbReference>
<dbReference type="Pfam" id="PF02897">
    <property type="entry name" value="Peptidase_S9_N"/>
    <property type="match status" value="1"/>
</dbReference>
<dbReference type="Proteomes" id="UP000215771">
    <property type="component" value="Unassembled WGS sequence"/>
</dbReference>
<dbReference type="GO" id="GO:0070012">
    <property type="term" value="F:oligopeptidase activity"/>
    <property type="evidence" value="ECO:0007669"/>
    <property type="project" value="TreeGrafter"/>
</dbReference>
<evidence type="ECO:0000313" key="7">
    <source>
        <dbReference type="Proteomes" id="UP000215771"/>
    </source>
</evidence>
<dbReference type="SUPFAM" id="SSF50993">
    <property type="entry name" value="Peptidase/esterase 'gauge' domain"/>
    <property type="match status" value="1"/>
</dbReference>
<evidence type="ECO:0000256" key="1">
    <source>
        <dbReference type="ARBA" id="ARBA00022670"/>
    </source>
</evidence>